<dbReference type="Proteomes" id="UP000186817">
    <property type="component" value="Unassembled WGS sequence"/>
</dbReference>
<keyword evidence="4" id="KW-1185">Reference proteome</keyword>
<dbReference type="PANTHER" id="PTHR10566">
    <property type="entry name" value="CHAPERONE-ACTIVITY OF BC1 COMPLEX CABC1 -RELATED"/>
    <property type="match status" value="1"/>
</dbReference>
<name>A0A1Q9F2Q0_SYMMI</name>
<proteinExistence type="inferred from homology"/>
<feature type="domain" description="ABC1 atypical kinase-like" evidence="2">
    <location>
        <begin position="384"/>
        <end position="447"/>
    </location>
</feature>
<dbReference type="Pfam" id="PF03109">
    <property type="entry name" value="ABC1"/>
    <property type="match status" value="1"/>
</dbReference>
<gene>
    <name evidence="3" type="ORF">AK812_SmicGene1920</name>
</gene>
<protein>
    <recommendedName>
        <fullName evidence="2">ABC1 atypical kinase-like domain-containing protein</fullName>
    </recommendedName>
</protein>
<dbReference type="Gene3D" id="2.130.10.30">
    <property type="entry name" value="Regulator of chromosome condensation 1/beta-lactamase-inhibitor protein II"/>
    <property type="match status" value="2"/>
</dbReference>
<evidence type="ECO:0000313" key="4">
    <source>
        <dbReference type="Proteomes" id="UP000186817"/>
    </source>
</evidence>
<dbReference type="EMBL" id="LSRX01000021">
    <property type="protein sequence ID" value="OLQ13941.1"/>
    <property type="molecule type" value="Genomic_DNA"/>
</dbReference>
<evidence type="ECO:0000259" key="2">
    <source>
        <dbReference type="Pfam" id="PF03109"/>
    </source>
</evidence>
<dbReference type="PANTHER" id="PTHR10566:SF113">
    <property type="entry name" value="PROTEIN ACTIVITY OF BC1 COMPLEX KINASE 7, CHLOROPLASTIC"/>
    <property type="match status" value="1"/>
</dbReference>
<sequence length="564" mass="60387">MIAEVSIACTRSGYAEVHSHSDDAVQSVQTTCDAFAAIRGDGSVVTWGSELDGADSSLVTAQLNTVVSIQATDCAFAAIRGDGTVVTWGSELGGGDSSRVQDQLKNVVAIQASELAFAALLADGSVVTWGFYANGGDSSSVQEQLKHGVYRIQKNKESFAAIKRDGTVVTWGGQKTSLDFRCIAVAASWWAFAAITEERRVVTWGEAAAGGDSTSVEDRLRDVLAISASERAFAALLFNGSVVTWGDADNGGDSSAVQDQLKHVRHISASGDAFAAILENGKVVTWGDPLEGGDSSAVREQLKSHVRDVQATCGAFAAIKEDGSVVTWGEESVGGDSSAVQDQLYSIEKVQAGRLLFVAVSFDSRVVAWSLWTLCGPARGSVFLVRSGFFNTDPHPGNLAVDDKYPGGRLIFYDFGQACELTDGQADGILQVIQSIVDFEAKDCVKAMDSLGCLKEGTDFKAVEGVVQKNFETGKVKSKRSKRKRELTEEEQQKKAPKQSEVMKYFQLPPALAFVSRAITQMQGVGVDYEFIDFVADKVPELQVERGAGISYIAGQLFKNWVRA</sequence>
<evidence type="ECO:0000256" key="1">
    <source>
        <dbReference type="ARBA" id="ARBA00009670"/>
    </source>
</evidence>
<dbReference type="InterPro" id="IPR050154">
    <property type="entry name" value="UbiB_kinase"/>
</dbReference>
<reference evidence="3 4" key="1">
    <citation type="submission" date="2016-02" db="EMBL/GenBank/DDBJ databases">
        <title>Genome analysis of coral dinoflagellate symbionts highlights evolutionary adaptations to a symbiotic lifestyle.</title>
        <authorList>
            <person name="Aranda M."/>
            <person name="Li Y."/>
            <person name="Liew Y.J."/>
            <person name="Baumgarten S."/>
            <person name="Simakov O."/>
            <person name="Wilson M."/>
            <person name="Piel J."/>
            <person name="Ashoor H."/>
            <person name="Bougouffa S."/>
            <person name="Bajic V.B."/>
            <person name="Ryu T."/>
            <person name="Ravasi T."/>
            <person name="Bayer T."/>
            <person name="Micklem G."/>
            <person name="Kim H."/>
            <person name="Bhak J."/>
            <person name="Lajeunesse T.C."/>
            <person name="Voolstra C.R."/>
        </authorList>
    </citation>
    <scope>NUCLEOTIDE SEQUENCE [LARGE SCALE GENOMIC DNA]</scope>
    <source>
        <strain evidence="3 4">CCMP2467</strain>
    </source>
</reference>
<evidence type="ECO:0000313" key="3">
    <source>
        <dbReference type="EMBL" id="OLQ13941.1"/>
    </source>
</evidence>
<comment type="caution">
    <text evidence="3">The sequence shown here is derived from an EMBL/GenBank/DDBJ whole genome shotgun (WGS) entry which is preliminary data.</text>
</comment>
<dbReference type="SUPFAM" id="SSF50985">
    <property type="entry name" value="RCC1/BLIP-II"/>
    <property type="match status" value="1"/>
</dbReference>
<dbReference type="InterPro" id="IPR004147">
    <property type="entry name" value="ABC1_dom"/>
</dbReference>
<dbReference type="OrthoDB" id="10495873at2759"/>
<dbReference type="InterPro" id="IPR009091">
    <property type="entry name" value="RCC1/BLIP-II"/>
</dbReference>
<accession>A0A1Q9F2Q0</accession>
<dbReference type="AlphaFoldDB" id="A0A1Q9F2Q0"/>
<organism evidence="3 4">
    <name type="scientific">Symbiodinium microadriaticum</name>
    <name type="common">Dinoflagellate</name>
    <name type="synonym">Zooxanthella microadriatica</name>
    <dbReference type="NCBI Taxonomy" id="2951"/>
    <lineage>
        <taxon>Eukaryota</taxon>
        <taxon>Sar</taxon>
        <taxon>Alveolata</taxon>
        <taxon>Dinophyceae</taxon>
        <taxon>Suessiales</taxon>
        <taxon>Symbiodiniaceae</taxon>
        <taxon>Symbiodinium</taxon>
    </lineage>
</organism>
<comment type="similarity">
    <text evidence="1">Belongs to the protein kinase superfamily. ADCK protein kinase family.</text>
</comment>